<feature type="domain" description="SCP" evidence="2">
    <location>
        <begin position="36"/>
        <end position="216"/>
    </location>
</feature>
<feature type="chain" id="PRO_5018126782" description="SCP domain-containing protein" evidence="1">
    <location>
        <begin position="21"/>
        <end position="216"/>
    </location>
</feature>
<reference evidence="3 4" key="1">
    <citation type="submission" date="2018-11" db="EMBL/GenBank/DDBJ databases">
        <authorList>
            <consortium name="Pathogen Informatics"/>
        </authorList>
    </citation>
    <scope>NUCLEOTIDE SEQUENCE [LARGE SCALE GENOMIC DNA]</scope>
</reference>
<evidence type="ECO:0000256" key="1">
    <source>
        <dbReference type="SAM" id="SignalP"/>
    </source>
</evidence>
<dbReference type="Pfam" id="PF00188">
    <property type="entry name" value="CAP"/>
    <property type="match status" value="1"/>
</dbReference>
<dbReference type="CDD" id="cd05380">
    <property type="entry name" value="CAP_euk"/>
    <property type="match status" value="1"/>
</dbReference>
<evidence type="ECO:0000313" key="3">
    <source>
        <dbReference type="EMBL" id="VDM84490.1"/>
    </source>
</evidence>
<organism evidence="3 4">
    <name type="scientific">Strongylus vulgaris</name>
    <name type="common">Blood worm</name>
    <dbReference type="NCBI Taxonomy" id="40348"/>
    <lineage>
        <taxon>Eukaryota</taxon>
        <taxon>Metazoa</taxon>
        <taxon>Ecdysozoa</taxon>
        <taxon>Nematoda</taxon>
        <taxon>Chromadorea</taxon>
        <taxon>Rhabditida</taxon>
        <taxon>Rhabditina</taxon>
        <taxon>Rhabditomorpha</taxon>
        <taxon>Strongyloidea</taxon>
        <taxon>Strongylidae</taxon>
        <taxon>Strongylus</taxon>
    </lineage>
</organism>
<gene>
    <name evidence="3" type="ORF">SVUK_LOCUS19488</name>
</gene>
<dbReference type="OrthoDB" id="10415739at2759"/>
<accession>A0A3P7JFW5</accession>
<protein>
    <recommendedName>
        <fullName evidence="2">SCP domain-containing protein</fullName>
    </recommendedName>
</protein>
<sequence>MTGAIVLVTILSVYTYGSYAATFNCTAGTYGITDDNYRQIFLDFHNEKRKELATRNVVIEGKHLPRAKNMYKMEYSCELEKIAEAAASMDCSYAAQVRYKDYGHSFGDSCELEKIAEAAASMDCSYAAQVKYKEYGHSFGDRFNCPKYPKSVSQIVLPDLLKTWWQEGRDFDGVDRRYDSWKTNDFINVINGQNTHVGCALYNHSSGIKVWCAYET</sequence>
<evidence type="ECO:0000259" key="2">
    <source>
        <dbReference type="SMART" id="SM00198"/>
    </source>
</evidence>
<dbReference type="AlphaFoldDB" id="A0A3P7JFW5"/>
<feature type="signal peptide" evidence="1">
    <location>
        <begin position="1"/>
        <end position="20"/>
    </location>
</feature>
<proteinExistence type="predicted"/>
<dbReference type="EMBL" id="UYYB01130563">
    <property type="protein sequence ID" value="VDM84490.1"/>
    <property type="molecule type" value="Genomic_DNA"/>
</dbReference>
<dbReference type="SUPFAM" id="SSF55797">
    <property type="entry name" value="PR-1-like"/>
    <property type="match status" value="1"/>
</dbReference>
<dbReference type="SMART" id="SM00198">
    <property type="entry name" value="SCP"/>
    <property type="match status" value="1"/>
</dbReference>
<evidence type="ECO:0000313" key="4">
    <source>
        <dbReference type="Proteomes" id="UP000270094"/>
    </source>
</evidence>
<keyword evidence="1" id="KW-0732">Signal</keyword>
<keyword evidence="4" id="KW-1185">Reference proteome</keyword>
<dbReference type="Gene3D" id="3.40.33.10">
    <property type="entry name" value="CAP"/>
    <property type="match status" value="2"/>
</dbReference>
<dbReference type="Proteomes" id="UP000270094">
    <property type="component" value="Unassembled WGS sequence"/>
</dbReference>
<dbReference type="InterPro" id="IPR014044">
    <property type="entry name" value="CAP_dom"/>
</dbReference>
<dbReference type="InterPro" id="IPR035940">
    <property type="entry name" value="CAP_sf"/>
</dbReference>
<name>A0A3P7JFW5_STRVU</name>